<evidence type="ECO:0000256" key="4">
    <source>
        <dbReference type="ARBA" id="ARBA00022576"/>
    </source>
</evidence>
<dbReference type="Proteomes" id="UP001164909">
    <property type="component" value="Chromosome"/>
</dbReference>
<comment type="subunit">
    <text evidence="3">Homodimer.</text>
</comment>
<dbReference type="GO" id="GO:0004400">
    <property type="term" value="F:histidinol-phosphate transaminase activity"/>
    <property type="evidence" value="ECO:0007669"/>
    <property type="project" value="UniProtKB-EC"/>
</dbReference>
<evidence type="ECO:0000313" key="11">
    <source>
        <dbReference type="EMBL" id="WAM34829.1"/>
    </source>
</evidence>
<gene>
    <name evidence="11" type="primary">hisC</name>
    <name evidence="11" type="ORF">OTK00_001082</name>
</gene>
<dbReference type="PANTHER" id="PTHR42885">
    <property type="entry name" value="HISTIDINOL-PHOSPHATE AMINOTRANSFERASE-RELATED"/>
    <property type="match status" value="1"/>
</dbReference>
<dbReference type="PANTHER" id="PTHR42885:SF2">
    <property type="entry name" value="HISTIDINOL-PHOSPHATE AMINOTRANSFERASE"/>
    <property type="match status" value="1"/>
</dbReference>
<sequence length="351" mass="40664">MFRSKLQFFTNYSTPVFEYTVKADANENLLDYPEDLQILIADILNKSVKDLCFYPEINSQPLKQELAKFYNLKEENFIIGNGSDQIIQIIIQAACDKDDFIFTLYPSFAMYKITADLFDVNHSFIDITQNWEIDVEETVKKIGKNERIKVIFIDTPNNPTGIALDYEKLKMIVKSFPEKLVVIDNAYGEYCDIDYLSLVLQNENVIILKTFSKIGFAGIRCGYAIGNERIIENLHKVKPPYNVNILSQQIAISLLKNFDRLKDNIDTVKNERLRMANALKSFYFVLPSQANFISIVDDEVDYIFDYLKDKKILVKKFDTGFKKLLRITLGKPVDNDIILENLINYKRGKQI</sequence>
<evidence type="ECO:0000256" key="3">
    <source>
        <dbReference type="ARBA" id="ARBA00011738"/>
    </source>
</evidence>
<dbReference type="CDD" id="cd00609">
    <property type="entry name" value="AAT_like"/>
    <property type="match status" value="1"/>
</dbReference>
<name>A0ABY7BQG4_9FIRM</name>
<reference evidence="11" key="1">
    <citation type="submission" date="2022-12" db="EMBL/GenBank/DDBJ databases">
        <authorList>
            <person name="Bing R.G."/>
            <person name="Willard D.J."/>
            <person name="Manesh M.J.H."/>
            <person name="Laemthong T."/>
            <person name="Crosby J.R."/>
            <person name="Kelly R.M."/>
        </authorList>
    </citation>
    <scope>NUCLEOTIDE SEQUENCE</scope>
    <source>
        <strain evidence="11">DSM 8990</strain>
    </source>
</reference>
<dbReference type="Gene3D" id="3.90.1150.10">
    <property type="entry name" value="Aspartate Aminotransferase, domain 1"/>
    <property type="match status" value="1"/>
</dbReference>
<keyword evidence="5" id="KW-0028">Amino-acid biosynthesis</keyword>
<dbReference type="Pfam" id="PF00155">
    <property type="entry name" value="Aminotran_1_2"/>
    <property type="match status" value="1"/>
</dbReference>
<comment type="pathway">
    <text evidence="9">Amino-acid biosynthesis.</text>
</comment>
<dbReference type="EC" id="2.6.1.9" evidence="11"/>
<keyword evidence="4 11" id="KW-0032">Aminotransferase</keyword>
<dbReference type="NCBIfam" id="TIGR01141">
    <property type="entry name" value="hisC"/>
    <property type="match status" value="1"/>
</dbReference>
<dbReference type="InterPro" id="IPR015421">
    <property type="entry name" value="PyrdxlP-dep_Trfase_major"/>
</dbReference>
<keyword evidence="12" id="KW-1185">Reference proteome</keyword>
<dbReference type="RefSeq" id="WP_045169375.1">
    <property type="nucleotide sequence ID" value="NZ_CP113865.1"/>
</dbReference>
<dbReference type="InterPro" id="IPR015422">
    <property type="entry name" value="PyrdxlP-dep_Trfase_small"/>
</dbReference>
<evidence type="ECO:0000256" key="2">
    <source>
        <dbReference type="ARBA" id="ARBA00007970"/>
    </source>
</evidence>
<dbReference type="Gene3D" id="3.40.640.10">
    <property type="entry name" value="Type I PLP-dependent aspartate aminotransferase-like (Major domain)"/>
    <property type="match status" value="1"/>
</dbReference>
<dbReference type="InterPro" id="IPR004839">
    <property type="entry name" value="Aminotransferase_I/II_large"/>
</dbReference>
<dbReference type="InterPro" id="IPR005861">
    <property type="entry name" value="HisP_aminotrans"/>
</dbReference>
<feature type="domain" description="Aminotransferase class I/classII large" evidence="10">
    <location>
        <begin position="46"/>
        <end position="341"/>
    </location>
</feature>
<evidence type="ECO:0000256" key="5">
    <source>
        <dbReference type="ARBA" id="ARBA00022605"/>
    </source>
</evidence>
<keyword evidence="8" id="KW-0368">Histidine biosynthesis</keyword>
<keyword evidence="7" id="KW-0663">Pyridoxal phosphate</keyword>
<comment type="cofactor">
    <cofactor evidence="1">
        <name>pyridoxal 5'-phosphate</name>
        <dbReference type="ChEBI" id="CHEBI:597326"/>
    </cofactor>
</comment>
<keyword evidence="6 11" id="KW-0808">Transferase</keyword>
<dbReference type="EMBL" id="CP113865">
    <property type="protein sequence ID" value="WAM34829.1"/>
    <property type="molecule type" value="Genomic_DNA"/>
</dbReference>
<dbReference type="InterPro" id="IPR015424">
    <property type="entry name" value="PyrdxlP-dep_Trfase"/>
</dbReference>
<evidence type="ECO:0000256" key="6">
    <source>
        <dbReference type="ARBA" id="ARBA00022679"/>
    </source>
</evidence>
<evidence type="ECO:0000313" key="12">
    <source>
        <dbReference type="Proteomes" id="UP001164909"/>
    </source>
</evidence>
<organism evidence="11 12">
    <name type="scientific">Caldicellulosiruptor morganii</name>
    <dbReference type="NCBI Taxonomy" id="1387555"/>
    <lineage>
        <taxon>Bacteria</taxon>
        <taxon>Bacillati</taxon>
        <taxon>Bacillota</taxon>
        <taxon>Bacillota incertae sedis</taxon>
        <taxon>Caldicellulosiruptorales</taxon>
        <taxon>Caldicellulosiruptoraceae</taxon>
        <taxon>Caldicellulosiruptor</taxon>
    </lineage>
</organism>
<proteinExistence type="inferred from homology"/>
<evidence type="ECO:0000256" key="1">
    <source>
        <dbReference type="ARBA" id="ARBA00001933"/>
    </source>
</evidence>
<evidence type="ECO:0000259" key="10">
    <source>
        <dbReference type="Pfam" id="PF00155"/>
    </source>
</evidence>
<dbReference type="SUPFAM" id="SSF53383">
    <property type="entry name" value="PLP-dependent transferases"/>
    <property type="match status" value="1"/>
</dbReference>
<evidence type="ECO:0000256" key="7">
    <source>
        <dbReference type="ARBA" id="ARBA00022898"/>
    </source>
</evidence>
<protein>
    <submittedName>
        <fullName evidence="11">Histidinol-phosphate transaminase</fullName>
        <ecNumber evidence="11">2.6.1.9</ecNumber>
    </submittedName>
</protein>
<evidence type="ECO:0000256" key="8">
    <source>
        <dbReference type="ARBA" id="ARBA00023102"/>
    </source>
</evidence>
<comment type="similarity">
    <text evidence="2">Belongs to the class-II pyridoxal-phosphate-dependent aminotransferase family. Histidinol-phosphate aminotransferase subfamily.</text>
</comment>
<evidence type="ECO:0000256" key="9">
    <source>
        <dbReference type="ARBA" id="ARBA00029440"/>
    </source>
</evidence>
<accession>A0ABY7BQG4</accession>